<protein>
    <submittedName>
        <fullName evidence="1">Uncharacterized protein</fullName>
    </submittedName>
</protein>
<accession>A0A2P2QF11</accession>
<dbReference type="EMBL" id="GGEC01085052">
    <property type="protein sequence ID" value="MBX65536.1"/>
    <property type="molecule type" value="Transcribed_RNA"/>
</dbReference>
<evidence type="ECO:0000313" key="1">
    <source>
        <dbReference type="EMBL" id="MBX65536.1"/>
    </source>
</evidence>
<dbReference type="AlphaFoldDB" id="A0A2P2QF11"/>
<sequence>MRSTPHSLLVSVHIYTNYLMNKNIEAIVSSPIRAYLKVYFIKGERKIKVTNG</sequence>
<organism evidence="1">
    <name type="scientific">Rhizophora mucronata</name>
    <name type="common">Asiatic mangrove</name>
    <dbReference type="NCBI Taxonomy" id="61149"/>
    <lineage>
        <taxon>Eukaryota</taxon>
        <taxon>Viridiplantae</taxon>
        <taxon>Streptophyta</taxon>
        <taxon>Embryophyta</taxon>
        <taxon>Tracheophyta</taxon>
        <taxon>Spermatophyta</taxon>
        <taxon>Magnoliopsida</taxon>
        <taxon>eudicotyledons</taxon>
        <taxon>Gunneridae</taxon>
        <taxon>Pentapetalae</taxon>
        <taxon>rosids</taxon>
        <taxon>fabids</taxon>
        <taxon>Malpighiales</taxon>
        <taxon>Rhizophoraceae</taxon>
        <taxon>Rhizophora</taxon>
    </lineage>
</organism>
<name>A0A2P2QF11_RHIMU</name>
<reference evidence="1" key="1">
    <citation type="submission" date="2018-02" db="EMBL/GenBank/DDBJ databases">
        <title>Rhizophora mucronata_Transcriptome.</title>
        <authorList>
            <person name="Meera S.P."/>
            <person name="Sreeshan A."/>
            <person name="Augustine A."/>
        </authorList>
    </citation>
    <scope>NUCLEOTIDE SEQUENCE</scope>
    <source>
        <tissue evidence="1">Leaf</tissue>
    </source>
</reference>
<proteinExistence type="predicted"/>